<feature type="non-terminal residue" evidence="1">
    <location>
        <position position="1"/>
    </location>
</feature>
<dbReference type="AlphaFoldDB" id="A0A0D7APG2"/>
<keyword evidence="2" id="KW-1185">Reference proteome</keyword>
<sequence>CIAIYTSPRKYRPEGNADIRFEQVDHGRWLLSRSYAAYTTFHASRQQKTVHWLLALFRFQGVGVGISLRNKGCEKRFVDAWRRLGWSLFKKDELIEVCKVFTGYLLTESTYTL</sequence>
<accession>A0A0D7APG2</accession>
<gene>
    <name evidence="1" type="ORF">FISHEDRAFT_55031</name>
</gene>
<evidence type="ECO:0000313" key="1">
    <source>
        <dbReference type="EMBL" id="KIY53664.1"/>
    </source>
</evidence>
<reference evidence="1 2" key="1">
    <citation type="journal article" date="2015" name="Fungal Genet. Biol.">
        <title>Evolution of novel wood decay mechanisms in Agaricales revealed by the genome sequences of Fistulina hepatica and Cylindrobasidium torrendii.</title>
        <authorList>
            <person name="Floudas D."/>
            <person name="Held B.W."/>
            <person name="Riley R."/>
            <person name="Nagy L.G."/>
            <person name="Koehler G."/>
            <person name="Ransdell A.S."/>
            <person name="Younus H."/>
            <person name="Chow J."/>
            <person name="Chiniquy J."/>
            <person name="Lipzen A."/>
            <person name="Tritt A."/>
            <person name="Sun H."/>
            <person name="Haridas S."/>
            <person name="LaButti K."/>
            <person name="Ohm R.A."/>
            <person name="Kues U."/>
            <person name="Blanchette R.A."/>
            <person name="Grigoriev I.V."/>
            <person name="Minto R.E."/>
            <person name="Hibbett D.S."/>
        </authorList>
    </citation>
    <scope>NUCLEOTIDE SEQUENCE [LARGE SCALE GENOMIC DNA]</scope>
    <source>
        <strain evidence="1 2">ATCC 64428</strain>
    </source>
</reference>
<dbReference type="OrthoDB" id="3045089at2759"/>
<name>A0A0D7APG2_9AGAR</name>
<proteinExistence type="predicted"/>
<evidence type="ECO:0000313" key="2">
    <source>
        <dbReference type="Proteomes" id="UP000054144"/>
    </source>
</evidence>
<protein>
    <submittedName>
        <fullName evidence="1">Uncharacterized protein</fullName>
    </submittedName>
</protein>
<organism evidence="1 2">
    <name type="scientific">Fistulina hepatica ATCC 64428</name>
    <dbReference type="NCBI Taxonomy" id="1128425"/>
    <lineage>
        <taxon>Eukaryota</taxon>
        <taxon>Fungi</taxon>
        <taxon>Dikarya</taxon>
        <taxon>Basidiomycota</taxon>
        <taxon>Agaricomycotina</taxon>
        <taxon>Agaricomycetes</taxon>
        <taxon>Agaricomycetidae</taxon>
        <taxon>Agaricales</taxon>
        <taxon>Fistulinaceae</taxon>
        <taxon>Fistulina</taxon>
    </lineage>
</organism>
<dbReference type="Proteomes" id="UP000054144">
    <property type="component" value="Unassembled WGS sequence"/>
</dbReference>
<dbReference type="EMBL" id="KN881594">
    <property type="protein sequence ID" value="KIY53664.1"/>
    <property type="molecule type" value="Genomic_DNA"/>
</dbReference>